<keyword evidence="1" id="KW-1133">Transmembrane helix</keyword>
<evidence type="ECO:0000313" key="2">
    <source>
        <dbReference type="EMBL" id="ADI14773.1"/>
    </source>
</evidence>
<name>D7CYD4_TRURR</name>
<dbReference type="Proteomes" id="UP000000379">
    <property type="component" value="Chromosome"/>
</dbReference>
<dbReference type="InterPro" id="IPR045713">
    <property type="entry name" value="DUF6069"/>
</dbReference>
<reference evidence="2 3" key="2">
    <citation type="journal article" date="2011" name="Stand. Genomic Sci.">
        <title>Complete genome sequence of Truepera radiovictrix type strain (RQ-24).</title>
        <authorList>
            <person name="Ivanova N."/>
            <person name="Rohde C."/>
            <person name="Munk C."/>
            <person name="Nolan M."/>
            <person name="Lucas S."/>
            <person name="Del Rio T.G."/>
            <person name="Tice H."/>
            <person name="Deshpande S."/>
            <person name="Cheng J.F."/>
            <person name="Tapia R."/>
            <person name="Han C."/>
            <person name="Goodwin L."/>
            <person name="Pitluck S."/>
            <person name="Liolios K."/>
            <person name="Mavromatis K."/>
            <person name="Mikhailova N."/>
            <person name="Pati A."/>
            <person name="Chen A."/>
            <person name="Palaniappan K."/>
            <person name="Land M."/>
            <person name="Hauser L."/>
            <person name="Chang Y.J."/>
            <person name="Jeffries C.D."/>
            <person name="Brambilla E."/>
            <person name="Rohde M."/>
            <person name="Goker M."/>
            <person name="Tindall B.J."/>
            <person name="Woyke T."/>
            <person name="Bristow J."/>
            <person name="Eisen J.A."/>
            <person name="Markowitz V."/>
            <person name="Hugenholtz P."/>
            <person name="Kyrpides N.C."/>
            <person name="Klenk H.P."/>
            <person name="Lapidus A."/>
        </authorList>
    </citation>
    <scope>NUCLEOTIDE SEQUENCE [LARGE SCALE GENOMIC DNA]</scope>
    <source>
        <strain evidence="3">DSM 17093 / CIP 108686 / LMG 22925 / RQ-24</strain>
    </source>
</reference>
<keyword evidence="1" id="KW-0472">Membrane</keyword>
<reference evidence="3" key="1">
    <citation type="submission" date="2010-05" db="EMBL/GenBank/DDBJ databases">
        <title>The complete genome of Truepera radiovictris DSM 17093.</title>
        <authorList>
            <consortium name="US DOE Joint Genome Institute (JGI-PGF)"/>
            <person name="Lucas S."/>
            <person name="Copeland A."/>
            <person name="Lapidus A."/>
            <person name="Glavina del Rio T."/>
            <person name="Dalin E."/>
            <person name="Tice H."/>
            <person name="Bruce D."/>
            <person name="Goodwin L."/>
            <person name="Pitluck S."/>
            <person name="Kyrpides N."/>
            <person name="Mavromatis K."/>
            <person name="Ovchinnikova G."/>
            <person name="Munk A.C."/>
            <person name="Detter J.C."/>
            <person name="Han C."/>
            <person name="Tapia R."/>
            <person name="Land M."/>
            <person name="Hauser L."/>
            <person name="Markowitz V."/>
            <person name="Cheng J.-F."/>
            <person name="Hugenholtz P."/>
            <person name="Woyke T."/>
            <person name="Wu D."/>
            <person name="Tindall B."/>
            <person name="Pomrenke H.G."/>
            <person name="Brambilla E."/>
            <person name="Klenk H.-P."/>
            <person name="Eisen J.A."/>
        </authorList>
    </citation>
    <scope>NUCLEOTIDE SEQUENCE [LARGE SCALE GENOMIC DNA]</scope>
    <source>
        <strain evidence="3">DSM 17093 / CIP 108686 / LMG 22925 / RQ-24</strain>
    </source>
</reference>
<gene>
    <name evidence="2" type="ordered locus">Trad_1655</name>
</gene>
<feature type="transmembrane region" description="Helical" evidence="1">
    <location>
        <begin position="12"/>
        <end position="35"/>
    </location>
</feature>
<dbReference type="OrthoDB" id="962977at2"/>
<evidence type="ECO:0000256" key="1">
    <source>
        <dbReference type="SAM" id="Phobius"/>
    </source>
</evidence>
<protein>
    <submittedName>
        <fullName evidence="2">Uncharacterized protein</fullName>
    </submittedName>
</protein>
<feature type="transmembrane region" description="Helical" evidence="1">
    <location>
        <begin position="55"/>
        <end position="79"/>
    </location>
</feature>
<dbReference type="Pfam" id="PF19545">
    <property type="entry name" value="DUF6069"/>
    <property type="match status" value="1"/>
</dbReference>
<dbReference type="eggNOG" id="ENOG502ZEU1">
    <property type="taxonomic scope" value="Bacteria"/>
</dbReference>
<keyword evidence="3" id="KW-1185">Reference proteome</keyword>
<sequence>MYATARPKRRRLLRDTLVAAPLGAAANALLFYASAAFGAFPQSVLVPRANAPFSVVPVIVFTLIGVLGAALMFCLVLWATPRPKRVFWTVAALVFTLMFFTPFSIPGAPVGMIVVLELMHVVAAAAALWPVARA</sequence>
<dbReference type="AlphaFoldDB" id="D7CYD4"/>
<dbReference type="EMBL" id="CP002049">
    <property type="protein sequence ID" value="ADI14773.1"/>
    <property type="molecule type" value="Genomic_DNA"/>
</dbReference>
<feature type="transmembrane region" description="Helical" evidence="1">
    <location>
        <begin position="111"/>
        <end position="132"/>
    </location>
</feature>
<dbReference type="KEGG" id="tra:Trad_1655"/>
<feature type="transmembrane region" description="Helical" evidence="1">
    <location>
        <begin position="86"/>
        <end position="105"/>
    </location>
</feature>
<organism evidence="2 3">
    <name type="scientific">Truepera radiovictrix (strain DSM 17093 / CIP 108686 / LMG 22925 / RQ-24)</name>
    <dbReference type="NCBI Taxonomy" id="649638"/>
    <lineage>
        <taxon>Bacteria</taxon>
        <taxon>Thermotogati</taxon>
        <taxon>Deinococcota</taxon>
        <taxon>Deinococci</taxon>
        <taxon>Trueperales</taxon>
        <taxon>Trueperaceae</taxon>
        <taxon>Truepera</taxon>
    </lineage>
</organism>
<dbReference type="HOGENOM" id="CLU_1895283_0_0_0"/>
<dbReference type="RefSeq" id="WP_013178141.1">
    <property type="nucleotide sequence ID" value="NC_014221.1"/>
</dbReference>
<proteinExistence type="predicted"/>
<evidence type="ECO:0000313" key="3">
    <source>
        <dbReference type="Proteomes" id="UP000000379"/>
    </source>
</evidence>
<accession>D7CYD4</accession>
<keyword evidence="1" id="KW-0812">Transmembrane</keyword>